<evidence type="ECO:0000313" key="2">
    <source>
        <dbReference type="Proteomes" id="UP000835052"/>
    </source>
</evidence>
<gene>
    <name evidence="1" type="ORF">CAUJ_LOCUS8234</name>
</gene>
<accession>A0A8S1HAW7</accession>
<organism evidence="1 2">
    <name type="scientific">Caenorhabditis auriculariae</name>
    <dbReference type="NCBI Taxonomy" id="2777116"/>
    <lineage>
        <taxon>Eukaryota</taxon>
        <taxon>Metazoa</taxon>
        <taxon>Ecdysozoa</taxon>
        <taxon>Nematoda</taxon>
        <taxon>Chromadorea</taxon>
        <taxon>Rhabditida</taxon>
        <taxon>Rhabditina</taxon>
        <taxon>Rhabditomorpha</taxon>
        <taxon>Rhabditoidea</taxon>
        <taxon>Rhabditidae</taxon>
        <taxon>Peloderinae</taxon>
        <taxon>Caenorhabditis</taxon>
    </lineage>
</organism>
<name>A0A8S1HAW7_9PELO</name>
<dbReference type="EMBL" id="CAJGYM010000027">
    <property type="protein sequence ID" value="CAD6192315.1"/>
    <property type="molecule type" value="Genomic_DNA"/>
</dbReference>
<dbReference type="AlphaFoldDB" id="A0A8S1HAW7"/>
<proteinExistence type="predicted"/>
<dbReference type="Proteomes" id="UP000835052">
    <property type="component" value="Unassembled WGS sequence"/>
</dbReference>
<protein>
    <submittedName>
        <fullName evidence="1">Uncharacterized protein</fullName>
    </submittedName>
</protein>
<comment type="caution">
    <text evidence="1">The sequence shown here is derived from an EMBL/GenBank/DDBJ whole genome shotgun (WGS) entry which is preliminary data.</text>
</comment>
<sequence>MASDVEVVQNVLKDLIGHVCEEVDYISDDENSFYEWDFHELVETGTLPPDELYRVLEDYYLTTDHHYHWKRTPLTADSPPEGAYSRLGNARFSVHHSFYTPSYLRVGDGKKLSADAMIIDANRHFALRMEIMRFSGNAIIFVGRNTTRSKKSFERPKLSVCKGFLKMNAFFTFMRTRQILL</sequence>
<keyword evidence="2" id="KW-1185">Reference proteome</keyword>
<evidence type="ECO:0000313" key="1">
    <source>
        <dbReference type="EMBL" id="CAD6192315.1"/>
    </source>
</evidence>
<reference evidence="1" key="1">
    <citation type="submission" date="2020-10" db="EMBL/GenBank/DDBJ databases">
        <authorList>
            <person name="Kikuchi T."/>
        </authorList>
    </citation>
    <scope>NUCLEOTIDE SEQUENCE</scope>
    <source>
        <strain evidence="1">NKZ352</strain>
    </source>
</reference>